<keyword evidence="6 8" id="KW-1133">Transmembrane helix</keyword>
<dbReference type="InterPro" id="IPR000537">
    <property type="entry name" value="UbiA_prenyltransferase"/>
</dbReference>
<dbReference type="InterPro" id="IPR012349">
    <property type="entry name" value="Split_barrel_FMN-bd"/>
</dbReference>
<evidence type="ECO:0000256" key="1">
    <source>
        <dbReference type="ARBA" id="ARBA00004141"/>
    </source>
</evidence>
<dbReference type="InterPro" id="IPR044878">
    <property type="entry name" value="UbiA_sf"/>
</dbReference>
<evidence type="ECO:0000256" key="5">
    <source>
        <dbReference type="ARBA" id="ARBA00022692"/>
    </source>
</evidence>
<dbReference type="Pfam" id="PF01040">
    <property type="entry name" value="UbiA"/>
    <property type="match status" value="1"/>
</dbReference>
<feature type="transmembrane region" description="Helical" evidence="8">
    <location>
        <begin position="338"/>
        <end position="359"/>
    </location>
</feature>
<evidence type="ECO:0000313" key="10">
    <source>
        <dbReference type="EMBL" id="MBP1931364.1"/>
    </source>
</evidence>
<comment type="pathway">
    <text evidence="8">Quinol/quinone metabolism; menaquinone biosynthesis; menaquinol from 1,4-dihydroxy-2-naphthoate: step 1/2.</text>
</comment>
<dbReference type="Gene3D" id="2.30.110.10">
    <property type="entry name" value="Electron Transport, Fmn-binding Protein, Chain A"/>
    <property type="match status" value="1"/>
</dbReference>
<feature type="transmembrane region" description="Helical" evidence="8">
    <location>
        <begin position="257"/>
        <end position="277"/>
    </location>
</feature>
<accession>A0ABS4GM89</accession>
<dbReference type="EC" id="2.5.1.74" evidence="8 9"/>
<evidence type="ECO:0000256" key="6">
    <source>
        <dbReference type="ARBA" id="ARBA00022989"/>
    </source>
</evidence>
<name>A0ABS4GM89_9BACL</name>
<dbReference type="InterPro" id="IPR004657">
    <property type="entry name" value="MenA"/>
</dbReference>
<feature type="transmembrane region" description="Helical" evidence="8">
    <location>
        <begin position="175"/>
        <end position="195"/>
    </location>
</feature>
<dbReference type="SUPFAM" id="SSF50475">
    <property type="entry name" value="FMN-binding split barrel"/>
    <property type="match status" value="1"/>
</dbReference>
<reference evidence="10 11" key="1">
    <citation type="submission" date="2021-03" db="EMBL/GenBank/DDBJ databases">
        <title>Genomic Encyclopedia of Type Strains, Phase IV (KMG-IV): sequencing the most valuable type-strain genomes for metagenomic binning, comparative biology and taxonomic classification.</title>
        <authorList>
            <person name="Goeker M."/>
        </authorList>
    </citation>
    <scope>NUCLEOTIDE SEQUENCE [LARGE SCALE GENOMIC DNA]</scope>
    <source>
        <strain evidence="10 11">DSM 24738</strain>
    </source>
</reference>
<comment type="subcellular location">
    <subcellularLocation>
        <location evidence="8">Cell membrane</location>
        <topology evidence="8">Multi-pass membrane protein</topology>
    </subcellularLocation>
    <subcellularLocation>
        <location evidence="1">Membrane</location>
        <topology evidence="1">Multi-pass membrane protein</topology>
    </subcellularLocation>
</comment>
<evidence type="ECO:0000256" key="9">
    <source>
        <dbReference type="NCBIfam" id="TIGR00751"/>
    </source>
</evidence>
<feature type="transmembrane region" description="Helical" evidence="8">
    <location>
        <begin position="388"/>
        <end position="407"/>
    </location>
</feature>
<comment type="catalytic activity">
    <reaction evidence="8">
        <text>an all-trans-polyprenyl diphosphate + 1,4-dihydroxy-2-naphthoate + H(+) = a 2-demethylmenaquinol + CO2 + diphosphate</text>
        <dbReference type="Rhea" id="RHEA:26478"/>
        <dbReference type="Rhea" id="RHEA-COMP:9563"/>
        <dbReference type="Rhea" id="RHEA-COMP:9564"/>
        <dbReference type="ChEBI" id="CHEBI:11173"/>
        <dbReference type="ChEBI" id="CHEBI:15378"/>
        <dbReference type="ChEBI" id="CHEBI:16526"/>
        <dbReference type="ChEBI" id="CHEBI:33019"/>
        <dbReference type="ChEBI" id="CHEBI:55437"/>
        <dbReference type="ChEBI" id="CHEBI:58914"/>
        <dbReference type="EC" id="2.5.1.74"/>
    </reaction>
</comment>
<evidence type="ECO:0000256" key="8">
    <source>
        <dbReference type="HAMAP-Rule" id="MF_01937"/>
    </source>
</evidence>
<keyword evidence="7 8" id="KW-0472">Membrane</keyword>
<proteinExistence type="inferred from homology"/>
<sequence length="508" mass="56450">MSYSKEQVLEFLNTVEIAAIGTSNMGSPRIRMMHFAVDEDFNIYVSSMKGDPKIIQWVNIPETAILMKSDGTPFVETTECEIIGRAEIVKTEEERAKAIELVKVKSPIVANFDQVGALDRLDFIKIVPSLVKYRYVPDILNGHPPTIFTSEEKQETKAWADVKARARAWKEAVRPLSLTASSVPVILGGAMAYALDAQFNFLLFVLTFIGAVMIQAGTNIINDWKDAERDAQNIEGIRPFTGGSRVIQMGLISKAEMGFVGILLSTLAALIGIYLVFASGWGLIPLVIFGLAAGVFYTGGKGKFSFINMGPGIAEGLIATAYGILIVLGTYYVQTHHYSLEVFLVSLPLSLFIVNVLLINQFQDANSDIKSDKKTLVVRIGRKSAKNVLIALFIIGYLLIAILPTFSDVPNTIYLGFLSLPFTWKAIKYANLYYDKQMTDLVPSNAHTAITHLFNGLLLALAYLWVSTNMVVIGLYIIATVYLVLWVWRYIERQRRVMNSVREAFNLK</sequence>
<feature type="transmembrane region" description="Helical" evidence="8">
    <location>
        <begin position="283"/>
        <end position="300"/>
    </location>
</feature>
<dbReference type="RefSeq" id="WP_209809431.1">
    <property type="nucleotide sequence ID" value="NZ_JAGGKT010000002.1"/>
</dbReference>
<protein>
    <recommendedName>
        <fullName evidence="8 9">1,4-dihydroxy-2-naphthoate octaprenyltransferase</fullName>
        <shortName evidence="8">DHNA-octaprenyltransferase</shortName>
        <ecNumber evidence="8 9">2.5.1.74</ecNumber>
    </recommendedName>
</protein>
<dbReference type="CDD" id="cd13962">
    <property type="entry name" value="PT_UbiA_UBIAD1"/>
    <property type="match status" value="1"/>
</dbReference>
<evidence type="ECO:0000313" key="11">
    <source>
        <dbReference type="Proteomes" id="UP001519343"/>
    </source>
</evidence>
<keyword evidence="11" id="KW-1185">Reference proteome</keyword>
<dbReference type="EMBL" id="JAGGKT010000002">
    <property type="protein sequence ID" value="MBP1931364.1"/>
    <property type="molecule type" value="Genomic_DNA"/>
</dbReference>
<evidence type="ECO:0000256" key="3">
    <source>
        <dbReference type="ARBA" id="ARBA00022475"/>
    </source>
</evidence>
<feature type="transmembrane region" description="Helical" evidence="8">
    <location>
        <begin position="472"/>
        <end position="491"/>
    </location>
</feature>
<comment type="function">
    <text evidence="8">Conversion of 1,4-dihydroxy-2-naphthoate (DHNA) to demethylmenaquinone (DMK).</text>
</comment>
<evidence type="ECO:0000256" key="7">
    <source>
        <dbReference type="ARBA" id="ARBA00023136"/>
    </source>
</evidence>
<feature type="transmembrane region" description="Helical" evidence="8">
    <location>
        <begin position="201"/>
        <end position="221"/>
    </location>
</feature>
<dbReference type="HAMAP" id="MF_01937">
    <property type="entry name" value="MenA_1"/>
    <property type="match status" value="1"/>
</dbReference>
<organism evidence="10 11">
    <name type="scientific">Ammoniphilus resinae</name>
    <dbReference type="NCBI Taxonomy" id="861532"/>
    <lineage>
        <taxon>Bacteria</taxon>
        <taxon>Bacillati</taxon>
        <taxon>Bacillota</taxon>
        <taxon>Bacilli</taxon>
        <taxon>Bacillales</taxon>
        <taxon>Paenibacillaceae</taxon>
        <taxon>Aneurinibacillus group</taxon>
        <taxon>Ammoniphilus</taxon>
    </lineage>
</organism>
<gene>
    <name evidence="8" type="primary">menA</name>
    <name evidence="10" type="ORF">J2Z37_001361</name>
</gene>
<dbReference type="Proteomes" id="UP001519343">
    <property type="component" value="Unassembled WGS sequence"/>
</dbReference>
<keyword evidence="2 8" id="KW-0474">Menaquinone biosynthesis</keyword>
<feature type="transmembrane region" description="Helical" evidence="8">
    <location>
        <begin position="312"/>
        <end position="332"/>
    </location>
</feature>
<comment type="caution">
    <text evidence="10">The sequence shown here is derived from an EMBL/GenBank/DDBJ whole genome shotgun (WGS) entry which is preliminary data.</text>
</comment>
<keyword evidence="3 8" id="KW-1003">Cell membrane</keyword>
<dbReference type="InterPro" id="IPR026046">
    <property type="entry name" value="UBIAD1"/>
</dbReference>
<dbReference type="PANTHER" id="PTHR13929:SF0">
    <property type="entry name" value="UBIA PRENYLTRANSFERASE DOMAIN-CONTAINING PROTEIN 1"/>
    <property type="match status" value="1"/>
</dbReference>
<evidence type="ECO:0000256" key="2">
    <source>
        <dbReference type="ARBA" id="ARBA00022428"/>
    </source>
</evidence>
<dbReference type="NCBIfam" id="TIGR00751">
    <property type="entry name" value="menA"/>
    <property type="match status" value="1"/>
</dbReference>
<dbReference type="Gene3D" id="1.10.357.140">
    <property type="entry name" value="UbiA prenyltransferase"/>
    <property type="match status" value="1"/>
</dbReference>
<comment type="similarity">
    <text evidence="8">Belongs to the MenA family. Type 1 subfamily.</text>
</comment>
<evidence type="ECO:0000256" key="4">
    <source>
        <dbReference type="ARBA" id="ARBA00022679"/>
    </source>
</evidence>
<dbReference type="PANTHER" id="PTHR13929">
    <property type="entry name" value="1,4-DIHYDROXY-2-NAPHTHOATE OCTAPRENYLTRANSFERASE"/>
    <property type="match status" value="1"/>
</dbReference>
<keyword evidence="5 8" id="KW-0812">Transmembrane</keyword>
<keyword evidence="4 8" id="KW-0808">Transferase</keyword>